<organism evidence="2 3">
    <name type="scientific">Hassallia byssoidea VB512170</name>
    <dbReference type="NCBI Taxonomy" id="1304833"/>
    <lineage>
        <taxon>Bacteria</taxon>
        <taxon>Bacillati</taxon>
        <taxon>Cyanobacteriota</taxon>
        <taxon>Cyanophyceae</taxon>
        <taxon>Nostocales</taxon>
        <taxon>Tolypothrichaceae</taxon>
        <taxon>Hassallia</taxon>
    </lineage>
</organism>
<gene>
    <name evidence="2" type="ORF">PI95_004485</name>
</gene>
<dbReference type="PANTHER" id="PTHR37953">
    <property type="entry name" value="UPF0127 PROTEIN MJ1496"/>
    <property type="match status" value="1"/>
</dbReference>
<protein>
    <submittedName>
        <fullName evidence="2">DUF192 domain-containing protein</fullName>
    </submittedName>
</protein>
<keyword evidence="1" id="KW-0472">Membrane</keyword>
<reference evidence="2 3" key="1">
    <citation type="journal article" date="2015" name="Genome Announc.">
        <title>Draft Genome Sequence of Cyanobacterium Hassallia byssoidea Strain VB512170, Isolated from Monuments in India.</title>
        <authorList>
            <person name="Singh D."/>
            <person name="Chandrababunaidu M.M."/>
            <person name="Panda A."/>
            <person name="Sen D."/>
            <person name="Bhattacharyya S."/>
            <person name="Adhikary S.P."/>
            <person name="Tripathy S."/>
        </authorList>
    </citation>
    <scope>NUCLEOTIDE SEQUENCE [LARGE SCALE GENOMIC DNA]</scope>
    <source>
        <strain evidence="2 3">VB512170</strain>
    </source>
</reference>
<name>A0A846H5H3_9CYAN</name>
<feature type="transmembrane region" description="Helical" evidence="1">
    <location>
        <begin position="28"/>
        <end position="47"/>
    </location>
</feature>
<dbReference type="InterPro" id="IPR038695">
    <property type="entry name" value="Saro_0823-like_sf"/>
</dbReference>
<dbReference type="Proteomes" id="UP000031549">
    <property type="component" value="Unassembled WGS sequence"/>
</dbReference>
<proteinExistence type="predicted"/>
<dbReference type="AlphaFoldDB" id="A0A846H5H3"/>
<dbReference type="Gene3D" id="2.60.120.1140">
    <property type="entry name" value="Protein of unknown function DUF192"/>
    <property type="match status" value="1"/>
</dbReference>
<evidence type="ECO:0000313" key="3">
    <source>
        <dbReference type="Proteomes" id="UP000031549"/>
    </source>
</evidence>
<sequence>MTITAQNNQIQKQSNVGIEKTFLNLLKIVGPIAGFVAAISPLVYIGLYHHPQKLPIGATLNANNQTVKLEVARKPHEIAKGLKFRSELAAFQGMLFVIPGKAQPIQIWTKDVRFPLDMVFVRNNNVVKIIENVPTCKQQCPFYDSIQEVDKVIELPAHTAVGKLKLKSGSTININFASAPSAQ</sequence>
<comment type="caution">
    <text evidence="2">The sequence shown here is derived from an EMBL/GenBank/DDBJ whole genome shotgun (WGS) entry which is preliminary data.</text>
</comment>
<dbReference type="RefSeq" id="WP_039744474.1">
    <property type="nucleotide sequence ID" value="NZ_JTCM02000005.1"/>
</dbReference>
<dbReference type="EMBL" id="JTCM02000005">
    <property type="protein sequence ID" value="NEU71851.1"/>
    <property type="molecule type" value="Genomic_DNA"/>
</dbReference>
<dbReference type="PANTHER" id="PTHR37953:SF1">
    <property type="entry name" value="UPF0127 PROTEIN MJ1496"/>
    <property type="match status" value="1"/>
</dbReference>
<evidence type="ECO:0000313" key="2">
    <source>
        <dbReference type="EMBL" id="NEU71851.1"/>
    </source>
</evidence>
<dbReference type="InterPro" id="IPR003795">
    <property type="entry name" value="DUF192"/>
</dbReference>
<accession>A0A846H5H3</accession>
<keyword evidence="1" id="KW-1133">Transmembrane helix</keyword>
<keyword evidence="1" id="KW-0812">Transmembrane</keyword>
<keyword evidence="3" id="KW-1185">Reference proteome</keyword>
<evidence type="ECO:0000256" key="1">
    <source>
        <dbReference type="SAM" id="Phobius"/>
    </source>
</evidence>
<dbReference type="Pfam" id="PF02643">
    <property type="entry name" value="DUF192"/>
    <property type="match status" value="1"/>
</dbReference>